<sequence length="205" mass="22751">MQKLFFLSFSKCETDFLLLVAVLPVDVLKALGFQNYPEGVTKVTGFCANRRASKSDSAYRIARQIQISAPTSQLFPGGVFPEDFSILTTLRPESGLQSFLLSIYNEQGVQQLGVEVGRSPAFLYEDQTGKPAPEDYPLFTSLNLSNGKWRRVAISVEKKTVTIIVDCMRKITKPLLRSNQGSISTSGITVFGTRILDEDVFQVKL</sequence>
<evidence type="ECO:0000256" key="1">
    <source>
        <dbReference type="ARBA" id="ARBA00022729"/>
    </source>
</evidence>
<evidence type="ECO:0000313" key="6">
    <source>
        <dbReference type="Proteomes" id="UP000261500"/>
    </source>
</evidence>
<keyword evidence="6" id="KW-1185">Reference proteome</keyword>
<dbReference type="Ensembl" id="ENSPLAT00000001487.1">
    <property type="protein sequence ID" value="ENSPLAP00000025190.1"/>
    <property type="gene ID" value="ENSPLAG00000012004.1"/>
</dbReference>
<organism evidence="5 6">
    <name type="scientific">Poecilia latipinna</name>
    <name type="common">sailfin molly</name>
    <dbReference type="NCBI Taxonomy" id="48699"/>
    <lineage>
        <taxon>Eukaryota</taxon>
        <taxon>Metazoa</taxon>
        <taxon>Chordata</taxon>
        <taxon>Craniata</taxon>
        <taxon>Vertebrata</taxon>
        <taxon>Euteleostomi</taxon>
        <taxon>Actinopterygii</taxon>
        <taxon>Neopterygii</taxon>
        <taxon>Teleostei</taxon>
        <taxon>Neoteleostei</taxon>
        <taxon>Acanthomorphata</taxon>
        <taxon>Ovalentaria</taxon>
        <taxon>Atherinomorphae</taxon>
        <taxon>Cyprinodontiformes</taxon>
        <taxon>Poeciliidae</taxon>
        <taxon>Poeciliinae</taxon>
        <taxon>Poecilia</taxon>
    </lineage>
</organism>
<reference evidence="5" key="2">
    <citation type="submission" date="2025-09" db="UniProtKB">
        <authorList>
            <consortium name="Ensembl"/>
        </authorList>
    </citation>
    <scope>IDENTIFICATION</scope>
</reference>
<evidence type="ECO:0000256" key="2">
    <source>
        <dbReference type="ARBA" id="ARBA00022737"/>
    </source>
</evidence>
<name>A0A3B3VHG3_9TELE</name>
<protein>
    <recommendedName>
        <fullName evidence="4">Thrombospondin-like N-terminal domain-containing protein</fullName>
    </recommendedName>
</protein>
<dbReference type="Gene3D" id="2.60.120.200">
    <property type="match status" value="1"/>
</dbReference>
<accession>A0A3B3VHG3</accession>
<feature type="chain" id="PRO_5017413300" description="Thrombospondin-like N-terminal domain-containing protein" evidence="3">
    <location>
        <begin position="33"/>
        <end position="205"/>
    </location>
</feature>
<feature type="signal peptide" evidence="3">
    <location>
        <begin position="1"/>
        <end position="32"/>
    </location>
</feature>
<feature type="domain" description="Thrombospondin-like N-terminal" evidence="4">
    <location>
        <begin position="24"/>
        <end position="205"/>
    </location>
</feature>
<evidence type="ECO:0000259" key="4">
    <source>
        <dbReference type="SMART" id="SM00210"/>
    </source>
</evidence>
<dbReference type="InterPro" id="IPR048287">
    <property type="entry name" value="TSPN-like_N"/>
</dbReference>
<dbReference type="InterPro" id="IPR013320">
    <property type="entry name" value="ConA-like_dom_sf"/>
</dbReference>
<reference evidence="5" key="1">
    <citation type="submission" date="2025-08" db="UniProtKB">
        <authorList>
            <consortium name="Ensembl"/>
        </authorList>
    </citation>
    <scope>IDENTIFICATION</scope>
</reference>
<dbReference type="Proteomes" id="UP000261500">
    <property type="component" value="Unplaced"/>
</dbReference>
<keyword evidence="2" id="KW-0677">Repeat</keyword>
<dbReference type="STRING" id="48699.ENSPLAP00000025190"/>
<dbReference type="GeneTree" id="ENSGT00940000154535"/>
<evidence type="ECO:0000256" key="3">
    <source>
        <dbReference type="SAM" id="SignalP"/>
    </source>
</evidence>
<dbReference type="AlphaFoldDB" id="A0A3B3VHG3"/>
<dbReference type="SUPFAM" id="SSF49899">
    <property type="entry name" value="Concanavalin A-like lectins/glucanases"/>
    <property type="match status" value="1"/>
</dbReference>
<proteinExistence type="predicted"/>
<keyword evidence="1 3" id="KW-0732">Signal</keyword>
<evidence type="ECO:0000313" key="5">
    <source>
        <dbReference type="Ensembl" id="ENSPLAP00000025190.1"/>
    </source>
</evidence>
<dbReference type="SMART" id="SM00210">
    <property type="entry name" value="TSPN"/>
    <property type="match status" value="1"/>
</dbReference>